<reference evidence="2 3" key="1">
    <citation type="journal article" date="2019" name="Commun. Biol.">
        <title>The bagworm genome reveals a unique fibroin gene that provides high tensile strength.</title>
        <authorList>
            <person name="Kono N."/>
            <person name="Nakamura H."/>
            <person name="Ohtoshi R."/>
            <person name="Tomita M."/>
            <person name="Numata K."/>
            <person name="Arakawa K."/>
        </authorList>
    </citation>
    <scope>NUCLEOTIDE SEQUENCE [LARGE SCALE GENOMIC DNA]</scope>
</reference>
<name>A0A4C1ZMA2_EUMVA</name>
<accession>A0A4C1ZMA2</accession>
<sequence>MGGMKHITTLEDQEQNRSESSDTDKEDFEDSKDEMTGPEPAEPGRDHMSLSQGFPPSFQWSSQLSVLADNLIGMVLVMYVVVKAVT</sequence>
<evidence type="ECO:0000256" key="1">
    <source>
        <dbReference type="SAM" id="MobiDB-lite"/>
    </source>
</evidence>
<proteinExistence type="predicted"/>
<gene>
    <name evidence="2" type="ORF">EVAR_102901_1</name>
</gene>
<dbReference type="OrthoDB" id="7463853at2759"/>
<feature type="compositionally biased region" description="Basic and acidic residues" evidence="1">
    <location>
        <begin position="14"/>
        <end position="23"/>
    </location>
</feature>
<dbReference type="EMBL" id="BGZK01001964">
    <property type="protein sequence ID" value="GBP88888.1"/>
    <property type="molecule type" value="Genomic_DNA"/>
</dbReference>
<organism evidence="2 3">
    <name type="scientific">Eumeta variegata</name>
    <name type="common">Bagworm moth</name>
    <name type="synonym">Eumeta japonica</name>
    <dbReference type="NCBI Taxonomy" id="151549"/>
    <lineage>
        <taxon>Eukaryota</taxon>
        <taxon>Metazoa</taxon>
        <taxon>Ecdysozoa</taxon>
        <taxon>Arthropoda</taxon>
        <taxon>Hexapoda</taxon>
        <taxon>Insecta</taxon>
        <taxon>Pterygota</taxon>
        <taxon>Neoptera</taxon>
        <taxon>Endopterygota</taxon>
        <taxon>Lepidoptera</taxon>
        <taxon>Glossata</taxon>
        <taxon>Ditrysia</taxon>
        <taxon>Tineoidea</taxon>
        <taxon>Psychidae</taxon>
        <taxon>Oiketicinae</taxon>
        <taxon>Eumeta</taxon>
    </lineage>
</organism>
<dbReference type="AlphaFoldDB" id="A0A4C1ZMA2"/>
<feature type="region of interest" description="Disordered" evidence="1">
    <location>
        <begin position="1"/>
        <end position="54"/>
    </location>
</feature>
<evidence type="ECO:0000313" key="2">
    <source>
        <dbReference type="EMBL" id="GBP88888.1"/>
    </source>
</evidence>
<protein>
    <submittedName>
        <fullName evidence="2">Uncharacterized protein</fullName>
    </submittedName>
</protein>
<comment type="caution">
    <text evidence="2">The sequence shown here is derived from an EMBL/GenBank/DDBJ whole genome shotgun (WGS) entry which is preliminary data.</text>
</comment>
<evidence type="ECO:0000313" key="3">
    <source>
        <dbReference type="Proteomes" id="UP000299102"/>
    </source>
</evidence>
<keyword evidence="3" id="KW-1185">Reference proteome</keyword>
<dbReference type="Proteomes" id="UP000299102">
    <property type="component" value="Unassembled WGS sequence"/>
</dbReference>